<organism evidence="1 2">
    <name type="scientific">Geobacillus thermopakistaniensis (strain MAS1)</name>
    <dbReference type="NCBI Taxonomy" id="1408282"/>
    <lineage>
        <taxon>Bacteria</taxon>
        <taxon>Bacillati</taxon>
        <taxon>Bacillota</taxon>
        <taxon>Bacilli</taxon>
        <taxon>Bacillales</taxon>
        <taxon>Anoxybacillaceae</taxon>
        <taxon>Geobacillus</taxon>
    </lineage>
</organism>
<dbReference type="GO" id="GO:0005886">
    <property type="term" value="C:plasma membrane"/>
    <property type="evidence" value="ECO:0007669"/>
    <property type="project" value="TreeGrafter"/>
</dbReference>
<gene>
    <name evidence="1" type="ORF">T260_14405</name>
</gene>
<evidence type="ECO:0000313" key="2">
    <source>
        <dbReference type="Proteomes" id="UP000018339"/>
    </source>
</evidence>
<comment type="caution">
    <text evidence="1">The sequence shown here is derived from an EMBL/GenBank/DDBJ whole genome shotgun (WGS) entry which is preliminary data.</text>
</comment>
<dbReference type="RefSeq" id="WP_023634338.1">
    <property type="nucleotide sequence ID" value="NZ_AYSF01000072.1"/>
</dbReference>
<evidence type="ECO:0000313" key="1">
    <source>
        <dbReference type="EMBL" id="ESU71268.1"/>
    </source>
</evidence>
<name>A0A7U9J9C0_GEOTM</name>
<accession>A0A7U9J9C0</accession>
<keyword evidence="1" id="KW-0966">Cell projection</keyword>
<dbReference type="GO" id="GO:0009306">
    <property type="term" value="P:protein secretion"/>
    <property type="evidence" value="ECO:0007669"/>
    <property type="project" value="InterPro"/>
</dbReference>
<keyword evidence="1" id="KW-0969">Cilium</keyword>
<protein>
    <submittedName>
        <fullName evidence="1">Flagellar biosynthesis pathway, protein FlhB</fullName>
    </submittedName>
</protein>
<proteinExistence type="predicted"/>
<dbReference type="PANTHER" id="PTHR30531">
    <property type="entry name" value="FLAGELLAR BIOSYNTHETIC PROTEIN FLHB"/>
    <property type="match status" value="1"/>
</dbReference>
<dbReference type="AlphaFoldDB" id="A0A7U9J9C0"/>
<dbReference type="Pfam" id="PF01312">
    <property type="entry name" value="Bac_export_2"/>
    <property type="match status" value="1"/>
</dbReference>
<keyword evidence="1" id="KW-0282">Flagellum</keyword>
<reference evidence="1 2" key="1">
    <citation type="journal article" date="2014" name="Genome Announc.">
        <title>Draft Genome Sequence of Geobacillus thermopakistaniensis Strain MAS1.</title>
        <authorList>
            <person name="Siddiqui M.A."/>
            <person name="Rashid N."/>
            <person name="Ayyampalayam S."/>
            <person name="Whitman W.B."/>
        </authorList>
    </citation>
    <scope>NUCLEOTIDE SEQUENCE [LARGE SCALE GENOMIC DNA]</scope>
    <source>
        <strain evidence="1 2">MAS1</strain>
    </source>
</reference>
<dbReference type="EMBL" id="AYSF01000072">
    <property type="protein sequence ID" value="ESU71268.1"/>
    <property type="molecule type" value="Genomic_DNA"/>
</dbReference>
<dbReference type="PANTHER" id="PTHR30531:SF12">
    <property type="entry name" value="FLAGELLAR BIOSYNTHETIC PROTEIN FLHB"/>
    <property type="match status" value="1"/>
</dbReference>
<dbReference type="InterPro" id="IPR006135">
    <property type="entry name" value="T3SS_substrate_exporter"/>
</dbReference>
<dbReference type="Proteomes" id="UP000018339">
    <property type="component" value="Unassembled WGS sequence"/>
</dbReference>
<sequence>MGEWRLDLQFFAGEKTEKATPRKRQEVREKGQVAKSGDVVSASVLLASFLALSLAGAYERDGLLRLFARALSDYASASLTVDSLHFRRHFCHI</sequence>
<feature type="non-terminal residue" evidence="1">
    <location>
        <position position="93"/>
    </location>
</feature>
<keyword evidence="2" id="KW-1185">Reference proteome</keyword>